<dbReference type="InterPro" id="IPR026015">
    <property type="entry name" value="ATP_synth_OSCP/delta_N_sf"/>
</dbReference>
<dbReference type="EMBL" id="CP011545">
    <property type="protein sequence ID" value="AKK08516.1"/>
    <property type="molecule type" value="Genomic_DNA"/>
</dbReference>
<dbReference type="KEGG" id="cted:CTEST_05350"/>
<keyword evidence="4 7" id="KW-0406">Ion transport</keyword>
<keyword evidence="7" id="KW-0139">CF(1)</keyword>
<comment type="function">
    <text evidence="7">This protein is part of the stalk that links CF(0) to CF(1). It either transmits conformational changes from CF(0) to CF(1) or is implicated in proton conduction.</text>
</comment>
<protein>
    <recommendedName>
        <fullName evidence="7">ATP synthase subunit delta</fullName>
    </recommendedName>
    <alternativeName>
        <fullName evidence="7">ATP synthase F(1) sector subunit delta</fullName>
    </alternativeName>
    <alternativeName>
        <fullName evidence="7">F-type ATPase subunit delta</fullName>
        <shortName evidence="7">F-ATPase subunit delta</shortName>
    </alternativeName>
</protein>
<reference evidence="8 9" key="1">
    <citation type="journal article" date="2015" name="Genome Announc.">
        <title>Complete Genome Sequence of the Type Strain Corynebacterium testudinoris DSM 44614, Recovered from Necrotic Lesions in the Mouth of a Tortoise.</title>
        <authorList>
            <person name="Ruckert C."/>
            <person name="Kriete M."/>
            <person name="Jaenicke S."/>
            <person name="Winkler A."/>
            <person name="Tauch A."/>
        </authorList>
    </citation>
    <scope>NUCLEOTIDE SEQUENCE [LARGE SCALE GENOMIC DNA]</scope>
    <source>
        <strain evidence="8 9">DSM 44614</strain>
    </source>
</reference>
<dbReference type="InterPro" id="IPR000711">
    <property type="entry name" value="ATPase_OSCP/dsu"/>
</dbReference>
<keyword evidence="3 7" id="KW-0375">Hydrogen ion transport</keyword>
<dbReference type="Gene3D" id="1.10.520.20">
    <property type="entry name" value="N-terminal domain of the delta subunit of the F1F0-ATP synthase"/>
    <property type="match status" value="1"/>
</dbReference>
<reference evidence="9" key="2">
    <citation type="submission" date="2015-05" db="EMBL/GenBank/DDBJ databases">
        <title>Complete genome sequence of Corynebacterium testudinoris DSM 44614, recovered from necrotic lesions in the mouth of a tortoise.</title>
        <authorList>
            <person name="Ruckert C."/>
            <person name="Albersmeier A."/>
            <person name="Winkler A."/>
            <person name="Tauch A."/>
        </authorList>
    </citation>
    <scope>NUCLEOTIDE SEQUENCE [LARGE SCALE GENOMIC DNA]</scope>
    <source>
        <strain evidence="9">DSM 44614</strain>
    </source>
</reference>
<dbReference type="AlphaFoldDB" id="A0A0G3H528"/>
<keyword evidence="9" id="KW-1185">Reference proteome</keyword>
<dbReference type="RefSeq" id="WP_047252862.1">
    <property type="nucleotide sequence ID" value="NZ_CP011545.1"/>
</dbReference>
<evidence type="ECO:0000256" key="3">
    <source>
        <dbReference type="ARBA" id="ARBA00022781"/>
    </source>
</evidence>
<evidence type="ECO:0000256" key="5">
    <source>
        <dbReference type="ARBA" id="ARBA00023136"/>
    </source>
</evidence>
<evidence type="ECO:0000256" key="1">
    <source>
        <dbReference type="ARBA" id="ARBA00004370"/>
    </source>
</evidence>
<gene>
    <name evidence="7 8" type="primary">atpH</name>
    <name evidence="8" type="ORF">CTEST_05350</name>
</gene>
<accession>A0A0G3H528</accession>
<organism evidence="8 9">
    <name type="scientific">Corynebacterium testudinoris</name>
    <dbReference type="NCBI Taxonomy" id="136857"/>
    <lineage>
        <taxon>Bacteria</taxon>
        <taxon>Bacillati</taxon>
        <taxon>Actinomycetota</taxon>
        <taxon>Actinomycetes</taxon>
        <taxon>Mycobacteriales</taxon>
        <taxon>Corynebacteriaceae</taxon>
        <taxon>Corynebacterium</taxon>
    </lineage>
</organism>
<sequence length="272" mass="29123">MHAASREALAQVESYLDNLVQGSDNAIAVSAQTGTELFDVVGVLDSDRALRVAVAEASTTPEQRTGLIRAVFGGKVSESTLSVLVEAAAKTWSTPREFRTGLVSLGRRAFFRSAELQGQLSQVEEELFRLSRVLDREGELTQLLSDRTSGPERKRGLLASVLYGKVSMVTEALALQVIGRPEHNPIDDIAHLSSAAASLQGRSVASVVTAQELNDGQQAALADKLGRIYGREMSIHSEVDPSLLGGMTIRVDDEIIDGSTAGKLARLRANLV</sequence>
<evidence type="ECO:0000313" key="9">
    <source>
        <dbReference type="Proteomes" id="UP000035540"/>
    </source>
</evidence>
<dbReference type="PANTHER" id="PTHR11910">
    <property type="entry name" value="ATP SYNTHASE DELTA CHAIN"/>
    <property type="match status" value="1"/>
</dbReference>
<evidence type="ECO:0000256" key="6">
    <source>
        <dbReference type="ARBA" id="ARBA00023310"/>
    </source>
</evidence>
<name>A0A0G3H528_9CORY</name>
<dbReference type="HAMAP" id="MF_01416">
    <property type="entry name" value="ATP_synth_delta_bact"/>
    <property type="match status" value="1"/>
</dbReference>
<comment type="subcellular location">
    <subcellularLocation>
        <location evidence="7">Cell membrane</location>
        <topology evidence="7">Peripheral membrane protein</topology>
    </subcellularLocation>
    <subcellularLocation>
        <location evidence="1">Membrane</location>
    </subcellularLocation>
</comment>
<dbReference type="GO" id="GO:0045259">
    <property type="term" value="C:proton-transporting ATP synthase complex"/>
    <property type="evidence" value="ECO:0007669"/>
    <property type="project" value="UniProtKB-KW"/>
</dbReference>
<dbReference type="GO" id="GO:0005886">
    <property type="term" value="C:plasma membrane"/>
    <property type="evidence" value="ECO:0007669"/>
    <property type="project" value="UniProtKB-SubCell"/>
</dbReference>
<evidence type="ECO:0000313" key="8">
    <source>
        <dbReference type="EMBL" id="AKK08516.1"/>
    </source>
</evidence>
<keyword evidence="2 7" id="KW-0813">Transport</keyword>
<dbReference type="GO" id="GO:0046933">
    <property type="term" value="F:proton-transporting ATP synthase activity, rotational mechanism"/>
    <property type="evidence" value="ECO:0007669"/>
    <property type="project" value="UniProtKB-UniRule"/>
</dbReference>
<evidence type="ECO:0000256" key="4">
    <source>
        <dbReference type="ARBA" id="ARBA00023065"/>
    </source>
</evidence>
<comment type="similarity">
    <text evidence="7">Belongs to the ATPase delta chain family.</text>
</comment>
<keyword evidence="5 7" id="KW-0472">Membrane</keyword>
<comment type="function">
    <text evidence="7">F(1)F(0) ATP synthase produces ATP from ADP in the presence of a proton or sodium gradient. F-type ATPases consist of two structural domains, F(1) containing the extramembraneous catalytic core and F(0) containing the membrane proton channel, linked together by a central stalk and a peripheral stalk. During catalysis, ATP synthesis in the catalytic domain of F(1) is coupled via a rotary mechanism of the central stalk subunits to proton translocation.</text>
</comment>
<keyword evidence="7" id="KW-1003">Cell membrane</keyword>
<dbReference type="NCBIfam" id="TIGR01145">
    <property type="entry name" value="ATP_synt_delta"/>
    <property type="match status" value="1"/>
</dbReference>
<dbReference type="PATRIC" id="fig|136857.5.peg.1063"/>
<dbReference type="Proteomes" id="UP000035540">
    <property type="component" value="Chromosome"/>
</dbReference>
<dbReference type="Pfam" id="PF00213">
    <property type="entry name" value="OSCP"/>
    <property type="match status" value="1"/>
</dbReference>
<dbReference type="PRINTS" id="PR00125">
    <property type="entry name" value="ATPASEDELTA"/>
</dbReference>
<evidence type="ECO:0000256" key="2">
    <source>
        <dbReference type="ARBA" id="ARBA00022448"/>
    </source>
</evidence>
<dbReference type="OrthoDB" id="5242917at2"/>
<dbReference type="STRING" id="136857.CTEST_05350"/>
<evidence type="ECO:0000256" key="7">
    <source>
        <dbReference type="HAMAP-Rule" id="MF_01416"/>
    </source>
</evidence>
<keyword evidence="6 7" id="KW-0066">ATP synthesis</keyword>
<dbReference type="NCBIfam" id="NF009967">
    <property type="entry name" value="PRK13430.1"/>
    <property type="match status" value="1"/>
</dbReference>
<proteinExistence type="inferred from homology"/>